<evidence type="ECO:0000313" key="1">
    <source>
        <dbReference type="EMBL" id="AEZ03762.1"/>
    </source>
</evidence>
<organism evidence="2">
    <name type="scientific">Oryza sativa subsp. indica</name>
    <name type="common">Rice</name>
    <dbReference type="NCBI Taxonomy" id="39946"/>
    <lineage>
        <taxon>Eukaryota</taxon>
        <taxon>Viridiplantae</taxon>
        <taxon>Streptophyta</taxon>
        <taxon>Embryophyta</taxon>
        <taxon>Tracheophyta</taxon>
        <taxon>Spermatophyta</taxon>
        <taxon>Magnoliopsida</taxon>
        <taxon>Liliopsida</taxon>
        <taxon>Poales</taxon>
        <taxon>Poaceae</taxon>
        <taxon>BOP clade</taxon>
        <taxon>Oryzoideae</taxon>
        <taxon>Oryzeae</taxon>
        <taxon>Oryzinae</taxon>
        <taxon>Oryza</taxon>
        <taxon>Oryza sativa</taxon>
    </lineage>
</organism>
<gene>
    <name evidence="2" type="primary">orf161b</name>
    <name evidence="1" type="synonym">orf161c</name>
</gene>
<protein>
    <submittedName>
        <fullName evidence="2">Uncharacterized protein orf161b</fullName>
    </submittedName>
    <submittedName>
        <fullName evidence="1">Uncharacterized protein orf161c</fullName>
    </submittedName>
</protein>
<reference evidence="2" key="1">
    <citation type="journal article" date="2012" name="Plant Physiol.">
        <title>A reevaluation of rice mitochondrial evolution based on the complete sequence of male-fertile and male-sterile mitochondrial genomes.</title>
        <authorList>
            <person name="Bentolila S."/>
            <person name="Stefanov S."/>
        </authorList>
    </citation>
    <scope>NUCLEOTIDE SEQUENCE</scope>
    <source>
        <strain evidence="2">WA-CMS</strain>
    </source>
</reference>
<keyword evidence="2" id="KW-0496">Mitochondrion</keyword>
<dbReference type="EMBL" id="JF281153">
    <property type="protein sequence ID" value="AEZ03762.1"/>
    <property type="molecule type" value="Genomic_DNA"/>
</dbReference>
<accession>H5ZXD7</accession>
<dbReference type="EMBL" id="JF281154">
    <property type="protein sequence ID" value="AEZ03782.1"/>
    <property type="molecule type" value="Genomic_DNA"/>
</dbReference>
<name>H5ZXD7_ORYSI</name>
<proteinExistence type="predicted"/>
<sequence>MYRKIEMLHRNSQTTEEPLLHTTLTNTRPREKRQTTRSAPRLQLPDQTMKAGIASSVSLLNILFWPHGLDINKKAYTRLWVHFGPRGKDLCERGEWTHLEDLTKLHLLVKTTDYRPDPVREPLAPTRDFKEKYGLDQIWGEVSISPHVSSVGGTHGPRETY</sequence>
<evidence type="ECO:0000313" key="2">
    <source>
        <dbReference type="EMBL" id="AEZ03782.1"/>
    </source>
</evidence>
<geneLocation type="mitochondrion" evidence="2"/>
<dbReference type="AlphaFoldDB" id="H5ZXD7"/>